<evidence type="ECO:0000256" key="3">
    <source>
        <dbReference type="ARBA" id="ARBA00022448"/>
    </source>
</evidence>
<feature type="transmembrane region" description="Helical" evidence="8">
    <location>
        <begin position="161"/>
        <end position="185"/>
    </location>
</feature>
<feature type="transmembrane region" description="Helical" evidence="8">
    <location>
        <begin position="65"/>
        <end position="88"/>
    </location>
</feature>
<comment type="subcellular location">
    <subcellularLocation>
        <location evidence="1">Cell membrane</location>
        <topology evidence="1">Multi-pass membrane protein</topology>
    </subcellularLocation>
</comment>
<keyword evidence="6 8" id="KW-1133">Transmembrane helix</keyword>
<evidence type="ECO:0000256" key="2">
    <source>
        <dbReference type="ARBA" id="ARBA00008566"/>
    </source>
</evidence>
<comment type="caution">
    <text evidence="9">The sequence shown here is derived from an EMBL/GenBank/DDBJ whole genome shotgun (WGS) entry which is preliminary data.</text>
</comment>
<keyword evidence="7 8" id="KW-0472">Membrane</keyword>
<feature type="transmembrane region" description="Helical" evidence="8">
    <location>
        <begin position="275"/>
        <end position="293"/>
    </location>
</feature>
<comment type="similarity">
    <text evidence="2">Belongs to the tellurite-resistance/dicarboxylate transporter (TDT) family.</text>
</comment>
<feature type="transmembrane region" description="Helical" evidence="8">
    <location>
        <begin position="133"/>
        <end position="155"/>
    </location>
</feature>
<dbReference type="PANTHER" id="PTHR31686:SF1">
    <property type="entry name" value="SULFITE EFFLUX PUMP SSU1"/>
    <property type="match status" value="1"/>
</dbReference>
<evidence type="ECO:0000313" key="9">
    <source>
        <dbReference type="EMBL" id="MBF4161867.1"/>
    </source>
</evidence>
<gene>
    <name evidence="9" type="ORF">ISG29_09195</name>
</gene>
<feature type="transmembrane region" description="Helical" evidence="8">
    <location>
        <begin position="24"/>
        <end position="44"/>
    </location>
</feature>
<dbReference type="PANTHER" id="PTHR31686">
    <property type="match status" value="1"/>
</dbReference>
<protein>
    <submittedName>
        <fullName evidence="9">C4-dicarboxylate ABC transporter</fullName>
    </submittedName>
</protein>
<evidence type="ECO:0000256" key="8">
    <source>
        <dbReference type="SAM" id="Phobius"/>
    </source>
</evidence>
<feature type="transmembrane region" description="Helical" evidence="8">
    <location>
        <begin position="305"/>
        <end position="332"/>
    </location>
</feature>
<keyword evidence="4" id="KW-1003">Cell membrane</keyword>
<reference evidence="9" key="1">
    <citation type="submission" date="2020-11" db="EMBL/GenBank/DDBJ databases">
        <title>Nocardioides sp. CBS4Y-1, whole genome shotgun sequence.</title>
        <authorList>
            <person name="Tuo L."/>
        </authorList>
    </citation>
    <scope>NUCLEOTIDE SEQUENCE</scope>
    <source>
        <strain evidence="9">CBS4Y-1</strain>
    </source>
</reference>
<accession>A0A930V176</accession>
<name>A0A930V176_9ACTN</name>
<sequence>MGTGILATLLETNAASADALHPAAVVVLVLAWVALLGLSLGYGMRVARDTRALTSTLTDPAVLPLWGTVAMGLLAVGAATLTVVPTVAAAATSAAVVVDAVLWTLGTGLGLATAFGFAVVLMRRHAGPPTPVWGLPIVPPMVSATTGASLVPHLGGTGARFALVLVASACFAVAATFGVLVFGLAYHHHWRVTPLTVAAAASSWIPLGIVGQSTAAAQAIASQAESLLTPAAAAAAHTAADAYGSAALVVGVPLVAYAVVVTARGFRHRMPFAPGWWALTFPIGTIALGSHLLGAATGSALATLVGWTALATLAGTWALCVSATLLATVRILQARGLPDRR</sequence>
<dbReference type="InterPro" id="IPR004695">
    <property type="entry name" value="SLAC1/Mae1/Ssu1/TehA"/>
</dbReference>
<dbReference type="Gene3D" id="1.50.10.150">
    <property type="entry name" value="Voltage-dependent anion channel"/>
    <property type="match status" value="1"/>
</dbReference>
<dbReference type="EMBL" id="JADIVZ010000003">
    <property type="protein sequence ID" value="MBF4161867.1"/>
    <property type="molecule type" value="Genomic_DNA"/>
</dbReference>
<keyword evidence="5 8" id="KW-0812">Transmembrane</keyword>
<dbReference type="Proteomes" id="UP000656804">
    <property type="component" value="Unassembled WGS sequence"/>
</dbReference>
<evidence type="ECO:0000256" key="7">
    <source>
        <dbReference type="ARBA" id="ARBA00023136"/>
    </source>
</evidence>
<evidence type="ECO:0000256" key="1">
    <source>
        <dbReference type="ARBA" id="ARBA00004651"/>
    </source>
</evidence>
<feature type="transmembrane region" description="Helical" evidence="8">
    <location>
        <begin position="100"/>
        <end position="121"/>
    </location>
</feature>
<evidence type="ECO:0000313" key="10">
    <source>
        <dbReference type="Proteomes" id="UP000656804"/>
    </source>
</evidence>
<evidence type="ECO:0000256" key="5">
    <source>
        <dbReference type="ARBA" id="ARBA00022692"/>
    </source>
</evidence>
<feature type="transmembrane region" description="Helical" evidence="8">
    <location>
        <begin position="197"/>
        <end position="222"/>
    </location>
</feature>
<evidence type="ECO:0000256" key="6">
    <source>
        <dbReference type="ARBA" id="ARBA00022989"/>
    </source>
</evidence>
<dbReference type="InterPro" id="IPR051629">
    <property type="entry name" value="Sulfite_efflux_TDT"/>
</dbReference>
<dbReference type="Pfam" id="PF03595">
    <property type="entry name" value="SLAC1"/>
    <property type="match status" value="1"/>
</dbReference>
<dbReference type="GO" id="GO:0055085">
    <property type="term" value="P:transmembrane transport"/>
    <property type="evidence" value="ECO:0007669"/>
    <property type="project" value="InterPro"/>
</dbReference>
<dbReference type="GO" id="GO:0005886">
    <property type="term" value="C:plasma membrane"/>
    <property type="evidence" value="ECO:0007669"/>
    <property type="project" value="UniProtKB-SubCell"/>
</dbReference>
<dbReference type="AlphaFoldDB" id="A0A930V176"/>
<dbReference type="InterPro" id="IPR038665">
    <property type="entry name" value="Voltage-dep_anion_channel_sf"/>
</dbReference>
<organism evidence="9 10">
    <name type="scientific">Nocardioides acrostichi</name>
    <dbReference type="NCBI Taxonomy" id="2784339"/>
    <lineage>
        <taxon>Bacteria</taxon>
        <taxon>Bacillati</taxon>
        <taxon>Actinomycetota</taxon>
        <taxon>Actinomycetes</taxon>
        <taxon>Propionibacteriales</taxon>
        <taxon>Nocardioidaceae</taxon>
        <taxon>Nocardioides</taxon>
    </lineage>
</organism>
<feature type="transmembrane region" description="Helical" evidence="8">
    <location>
        <begin position="242"/>
        <end position="263"/>
    </location>
</feature>
<evidence type="ECO:0000256" key="4">
    <source>
        <dbReference type="ARBA" id="ARBA00022475"/>
    </source>
</evidence>
<proteinExistence type="inferred from homology"/>
<keyword evidence="3" id="KW-0813">Transport</keyword>
<keyword evidence="10" id="KW-1185">Reference proteome</keyword>